<dbReference type="KEGG" id="rtg:NCTC13098_02483"/>
<dbReference type="Proteomes" id="UP000274346">
    <property type="component" value="Chromosome"/>
</dbReference>
<proteinExistence type="predicted"/>
<organism evidence="1 2">
    <name type="scientific">Raoultella terrigena</name>
    <name type="common">Klebsiella terrigena</name>
    <dbReference type="NCBI Taxonomy" id="577"/>
    <lineage>
        <taxon>Bacteria</taxon>
        <taxon>Pseudomonadati</taxon>
        <taxon>Pseudomonadota</taxon>
        <taxon>Gammaproteobacteria</taxon>
        <taxon>Enterobacterales</taxon>
        <taxon>Enterobacteriaceae</taxon>
        <taxon>Klebsiella/Raoultella group</taxon>
        <taxon>Raoultella</taxon>
    </lineage>
</organism>
<gene>
    <name evidence="1" type="ORF">NCTC13098_02483</name>
</gene>
<dbReference type="AlphaFoldDB" id="A0A3P8IVJ2"/>
<evidence type="ECO:0000313" key="2">
    <source>
        <dbReference type="Proteomes" id="UP000274346"/>
    </source>
</evidence>
<reference evidence="1 2" key="1">
    <citation type="submission" date="2018-12" db="EMBL/GenBank/DDBJ databases">
        <authorList>
            <consortium name="Pathogen Informatics"/>
        </authorList>
    </citation>
    <scope>NUCLEOTIDE SEQUENCE [LARGE SCALE GENOMIC DNA]</scope>
    <source>
        <strain evidence="1 2">NCTC13098</strain>
    </source>
</reference>
<name>A0A3P8IVJ2_RAOTE</name>
<dbReference type="EMBL" id="LR131271">
    <property type="protein sequence ID" value="VDR26144.1"/>
    <property type="molecule type" value="Genomic_DNA"/>
</dbReference>
<protein>
    <submittedName>
        <fullName evidence="1">Uncharacterized protein</fullName>
    </submittedName>
</protein>
<sequence>MQYIDRRRVPPPEELRGDRLFSNGERMWQFLQLEPNRRAQTRAPQSSVQSGSYSSVLPALHSLFHGRCAFCESQTSALDIHYFRPVNGAEPHYGLVDSHIYYAWLANAWQNFYLACADCNAHGRNYFPVKGRRAPIPTQEMYMKYLESGTGLWQCGLLKRELCC</sequence>
<accession>A0A3P8IVJ2</accession>
<dbReference type="Gene3D" id="1.10.30.50">
    <property type="match status" value="1"/>
</dbReference>
<evidence type="ECO:0000313" key="1">
    <source>
        <dbReference type="EMBL" id="VDR26144.1"/>
    </source>
</evidence>